<dbReference type="InterPro" id="IPR039261">
    <property type="entry name" value="FNR_nucleotide-bd"/>
</dbReference>
<feature type="binding site" evidence="1">
    <location>
        <position position="237"/>
    </location>
    <ligand>
        <name>[2Fe-2S] cluster</name>
        <dbReference type="ChEBI" id="CHEBI:190135"/>
    </ligand>
</feature>
<reference evidence="3" key="1">
    <citation type="journal article" date="2020" name="mSystems">
        <title>Genome- and Community-Level Interaction Insights into Carbon Utilization and Element Cycling Functions of Hydrothermarchaeota in Hydrothermal Sediment.</title>
        <authorList>
            <person name="Zhou Z."/>
            <person name="Liu Y."/>
            <person name="Xu W."/>
            <person name="Pan J."/>
            <person name="Luo Z.H."/>
            <person name="Li M."/>
        </authorList>
    </citation>
    <scope>NUCLEOTIDE SEQUENCE [LARGE SCALE GENOMIC DNA]</scope>
    <source>
        <strain evidence="3">SpSt-1182</strain>
    </source>
</reference>
<dbReference type="Gene3D" id="3.40.50.80">
    <property type="entry name" value="Nucleotide-binding domain of ferredoxin-NADP reductase (FNR) module"/>
    <property type="match status" value="1"/>
</dbReference>
<dbReference type="PANTHER" id="PTHR43513">
    <property type="entry name" value="DIHYDROOROTATE DEHYDROGENASE B (NAD(+)), ELECTRON TRANSFER SUBUNIT"/>
    <property type="match status" value="1"/>
</dbReference>
<comment type="cofactor">
    <cofactor evidence="1">
        <name>[2Fe-2S] cluster</name>
        <dbReference type="ChEBI" id="CHEBI:190135"/>
    </cofactor>
    <text evidence="1">Binds 1 [2Fe-2S] cluster per subunit.</text>
</comment>
<dbReference type="InterPro" id="IPR012165">
    <property type="entry name" value="Cyt_c3_hydrogenase_gsu"/>
</dbReference>
<sequence length="288" mass="31137">MSRILKKELLAPGIKRFELDAPDVARKARPGQFVVLRIHERGERIPLTIADTRPEDGVVVIVFLEVGKTTRELGELEAGQEIMDFIGPLGRPSEIENFGTAVCVAGGVGTPEIYPVARALKQAGNRVIAIIGFRSQALVTMETEMRSVSDELIVTTDDGSYGRKGFVTDALNELLARGEKPGRVFAVGPVIMMKMVAECTRAAGVPTVASLNPIMVDATGMCGVCRCTVGGEMKLACVDGPEFDAHQVDFDELLTRLKVYLPEEKRALEHWQEGHGTCRCAGKEAGNG</sequence>
<accession>A0A7V0T5D2</accession>
<organism evidence="3">
    <name type="scientific">candidate division WOR-3 bacterium</name>
    <dbReference type="NCBI Taxonomy" id="2052148"/>
    <lineage>
        <taxon>Bacteria</taxon>
        <taxon>Bacteria division WOR-3</taxon>
    </lineage>
</organism>
<dbReference type="SUPFAM" id="SSF52343">
    <property type="entry name" value="Ferredoxin reductase-like, C-terminal NADP-linked domain"/>
    <property type="match status" value="1"/>
</dbReference>
<dbReference type="Gene3D" id="2.40.30.10">
    <property type="entry name" value="Translation factors"/>
    <property type="match status" value="1"/>
</dbReference>
<keyword evidence="1" id="KW-0408">Iron</keyword>
<evidence type="ECO:0000313" key="3">
    <source>
        <dbReference type="EMBL" id="HDQ99504.1"/>
    </source>
</evidence>
<keyword evidence="1" id="KW-0001">2Fe-2S</keyword>
<keyword evidence="1" id="KW-0479">Metal-binding</keyword>
<dbReference type="GO" id="GO:0051537">
    <property type="term" value="F:2 iron, 2 sulfur cluster binding"/>
    <property type="evidence" value="ECO:0007669"/>
    <property type="project" value="UniProtKB-KW"/>
</dbReference>
<gene>
    <name evidence="3" type="ORF">ENN51_04375</name>
</gene>
<dbReference type="EMBL" id="DSBX01000165">
    <property type="protein sequence ID" value="HDQ99504.1"/>
    <property type="molecule type" value="Genomic_DNA"/>
</dbReference>
<dbReference type="Pfam" id="PF10418">
    <property type="entry name" value="DHODB_Fe-S_bind"/>
    <property type="match status" value="1"/>
</dbReference>
<comment type="caution">
    <text evidence="3">The sequence shown here is derived from an EMBL/GenBank/DDBJ whole genome shotgun (WGS) entry which is preliminary data.</text>
</comment>
<feature type="binding site" evidence="1">
    <location>
        <position position="222"/>
    </location>
    <ligand>
        <name>[2Fe-2S] cluster</name>
        <dbReference type="ChEBI" id="CHEBI:190135"/>
    </ligand>
</feature>
<protein>
    <submittedName>
        <fullName evidence="3">Sulfide/dihydroorotate dehydrogenase-like FAD/NAD-binding protein</fullName>
    </submittedName>
</protein>
<dbReference type="GO" id="GO:0050660">
    <property type="term" value="F:flavin adenine dinucleotide binding"/>
    <property type="evidence" value="ECO:0007669"/>
    <property type="project" value="InterPro"/>
</dbReference>
<dbReference type="GO" id="GO:0006221">
    <property type="term" value="P:pyrimidine nucleotide biosynthetic process"/>
    <property type="evidence" value="ECO:0007669"/>
    <property type="project" value="InterPro"/>
</dbReference>
<evidence type="ECO:0000256" key="1">
    <source>
        <dbReference type="PIRSR" id="PIRSR006816-2"/>
    </source>
</evidence>
<dbReference type="InterPro" id="IPR017938">
    <property type="entry name" value="Riboflavin_synthase-like_b-brl"/>
</dbReference>
<dbReference type="AlphaFoldDB" id="A0A7V0T5D2"/>
<evidence type="ECO:0000259" key="2">
    <source>
        <dbReference type="PROSITE" id="PS51384"/>
    </source>
</evidence>
<keyword evidence="1" id="KW-0411">Iron-sulfur</keyword>
<feature type="binding site" evidence="1">
    <location>
        <position position="225"/>
    </location>
    <ligand>
        <name>[2Fe-2S] cluster</name>
        <dbReference type="ChEBI" id="CHEBI:190135"/>
    </ligand>
</feature>
<dbReference type="Proteomes" id="UP000885672">
    <property type="component" value="Unassembled WGS sequence"/>
</dbReference>
<dbReference type="PROSITE" id="PS51384">
    <property type="entry name" value="FAD_FR"/>
    <property type="match status" value="1"/>
</dbReference>
<dbReference type="PIRSF" id="PIRSF006816">
    <property type="entry name" value="Cyc3_hyd_g"/>
    <property type="match status" value="1"/>
</dbReference>
<dbReference type="GO" id="GO:0046872">
    <property type="term" value="F:metal ion binding"/>
    <property type="evidence" value="ECO:0007669"/>
    <property type="project" value="UniProtKB-KW"/>
</dbReference>
<dbReference type="SUPFAM" id="SSF63380">
    <property type="entry name" value="Riboflavin synthase domain-like"/>
    <property type="match status" value="1"/>
</dbReference>
<dbReference type="InterPro" id="IPR019480">
    <property type="entry name" value="Dihydroorotate_DH_Fe-S-bd"/>
</dbReference>
<dbReference type="PANTHER" id="PTHR43513:SF3">
    <property type="entry name" value="DIHYDROOROTATE DEHYDROGENASE B (NAD(+)), ELECTRON TRANSFER SUBUNIT-RELATED"/>
    <property type="match status" value="1"/>
</dbReference>
<dbReference type="InterPro" id="IPR050353">
    <property type="entry name" value="PyrK_electron_transfer"/>
</dbReference>
<feature type="domain" description="FAD-binding FR-type" evidence="2">
    <location>
        <begin position="1"/>
        <end position="95"/>
    </location>
</feature>
<dbReference type="GO" id="GO:0016491">
    <property type="term" value="F:oxidoreductase activity"/>
    <property type="evidence" value="ECO:0007669"/>
    <property type="project" value="InterPro"/>
</dbReference>
<dbReference type="InterPro" id="IPR017927">
    <property type="entry name" value="FAD-bd_FR_type"/>
</dbReference>
<dbReference type="CDD" id="cd06219">
    <property type="entry name" value="DHOD_e_trans_like1"/>
    <property type="match status" value="1"/>
</dbReference>
<proteinExistence type="predicted"/>
<dbReference type="NCBIfam" id="NF004862">
    <property type="entry name" value="PRK06222.1"/>
    <property type="match status" value="1"/>
</dbReference>
<name>A0A7V0T5D2_UNCW3</name>